<evidence type="ECO:0000313" key="2">
    <source>
        <dbReference type="Proteomes" id="UP001597438"/>
    </source>
</evidence>
<accession>A0ABW5XA34</accession>
<dbReference type="RefSeq" id="WP_251739131.1">
    <property type="nucleotide sequence ID" value="NZ_JBHUOJ010000032.1"/>
</dbReference>
<dbReference type="EMBL" id="JBHUOJ010000032">
    <property type="protein sequence ID" value="MFD2834238.1"/>
    <property type="molecule type" value="Genomic_DNA"/>
</dbReference>
<proteinExistence type="predicted"/>
<gene>
    <name evidence="1" type="ORF">ACFSYS_13155</name>
</gene>
<organism evidence="1 2">
    <name type="scientific">Christiangramia antarctica</name>
    <dbReference type="NCBI Taxonomy" id="2058158"/>
    <lineage>
        <taxon>Bacteria</taxon>
        <taxon>Pseudomonadati</taxon>
        <taxon>Bacteroidota</taxon>
        <taxon>Flavobacteriia</taxon>
        <taxon>Flavobacteriales</taxon>
        <taxon>Flavobacteriaceae</taxon>
        <taxon>Christiangramia</taxon>
    </lineage>
</organism>
<reference evidence="2" key="1">
    <citation type="journal article" date="2019" name="Int. J. Syst. Evol. Microbiol.">
        <title>The Global Catalogue of Microorganisms (GCM) 10K type strain sequencing project: providing services to taxonomists for standard genome sequencing and annotation.</title>
        <authorList>
            <consortium name="The Broad Institute Genomics Platform"/>
            <consortium name="The Broad Institute Genome Sequencing Center for Infectious Disease"/>
            <person name="Wu L."/>
            <person name="Ma J."/>
        </authorList>
    </citation>
    <scope>NUCLEOTIDE SEQUENCE [LARGE SCALE GENOMIC DNA]</scope>
    <source>
        <strain evidence="2">KCTC 52925</strain>
    </source>
</reference>
<sequence>MKINPDKITIATTVGNWDLYQKTVKSFPERVKKYAIDGSKGFYGLRSLIYIIKKLKSEDMEWLILADEDVVFTQPDRTFSLINFMKEHDYTVCGMRDGGTLHWRNENPFSINTYFTILNLQKVYEIFDEKEIYQNQYILENEFDQDLNKVNFQNYKPFSLFEEYYCFFFWLLRNGKKFFYLNADNPSNDETTAVFDNEGEIFLYHAWYARFYNENKIHTERIEDMLKKGKYVEQTSSPIIIKDRYYHLRYFFYKIYRDILRKLR</sequence>
<evidence type="ECO:0000313" key="1">
    <source>
        <dbReference type="EMBL" id="MFD2834238.1"/>
    </source>
</evidence>
<comment type="caution">
    <text evidence="1">The sequence shown here is derived from an EMBL/GenBank/DDBJ whole genome shotgun (WGS) entry which is preliminary data.</text>
</comment>
<name>A0ABW5XA34_9FLAO</name>
<keyword evidence="2" id="KW-1185">Reference proteome</keyword>
<protein>
    <recommendedName>
        <fullName evidence="3">Nucleotide-diphospho-sugar transferase domain-containing protein</fullName>
    </recommendedName>
</protein>
<evidence type="ECO:0008006" key="3">
    <source>
        <dbReference type="Google" id="ProtNLM"/>
    </source>
</evidence>
<dbReference type="Proteomes" id="UP001597438">
    <property type="component" value="Unassembled WGS sequence"/>
</dbReference>